<dbReference type="VEuPathDB" id="CryptoDB:ChTU502y2012_388g0085"/>
<evidence type="ECO:0000256" key="1">
    <source>
        <dbReference type="SAM" id="Phobius"/>
    </source>
</evidence>
<name>A0A0S4TJY0_CRYHO</name>
<evidence type="ECO:0000313" key="2">
    <source>
        <dbReference type="EMBL" id="CUV07684.1"/>
    </source>
</evidence>
<dbReference type="AlphaFoldDB" id="A0A0S4TJY0"/>
<accession>A0A0S4TJY0</accession>
<dbReference type="VEuPathDB" id="CryptoDB:GY17_00000564"/>
<keyword evidence="1" id="KW-0472">Membrane</keyword>
<gene>
    <name evidence="2" type="ORF">CHUDEA8_1390</name>
</gene>
<proteinExistence type="predicted"/>
<dbReference type="VEuPathDB" id="CryptoDB:CHUDEA8_1390"/>
<dbReference type="VEuPathDB" id="CryptoDB:Chro.80164"/>
<protein>
    <submittedName>
        <fullName evidence="2">Uncharacterized protein</fullName>
    </submittedName>
</protein>
<feature type="transmembrane region" description="Helical" evidence="1">
    <location>
        <begin position="272"/>
        <end position="293"/>
    </location>
</feature>
<organism evidence="2">
    <name type="scientific">Cryptosporidium hominis</name>
    <dbReference type="NCBI Taxonomy" id="237895"/>
    <lineage>
        <taxon>Eukaryota</taxon>
        <taxon>Sar</taxon>
        <taxon>Alveolata</taxon>
        <taxon>Apicomplexa</taxon>
        <taxon>Conoidasida</taxon>
        <taxon>Coccidia</taxon>
        <taxon>Eucoccidiorida</taxon>
        <taxon>Eimeriorina</taxon>
        <taxon>Cryptosporidiidae</taxon>
        <taxon>Cryptosporidium</taxon>
    </lineage>
</organism>
<sequence>MINTAQLRYENSNDQVSKKESIALNWNSWYFFPEQIIDLSLVKIQDFLILDRNLMNSNDKNIYEKLKEISLKRWNMPNTGSYSITITDDVVPGHYLILILNGTKNFVNINSLVENGLVSKPIIINQRPTKEQRIVLNYPKSSRPYGFSDVIYVNYRIFNEKNEIEDAKNKASIHIYSVDPDDSSLIEPRQYFETISNEISILGLGLEKCPTYYKITAKMLEHPFHQDSSQYIWVLPKNTSPLSLSNADLLSTRQLCIRQNNKFGMFPTIIEFGILLIITVINIIGLITLGVIINKLNKKKKKK</sequence>
<keyword evidence="1" id="KW-1133">Transmembrane helix</keyword>
<reference evidence="2" key="1">
    <citation type="submission" date="2015-08" db="EMBL/GenBank/DDBJ databases">
        <authorList>
            <person name="Babu N.S."/>
            <person name="Beckwith C.J."/>
            <person name="Beseler K.G."/>
            <person name="Brison A."/>
            <person name="Carone J.V."/>
            <person name="Caskin T.P."/>
            <person name="Diamond M."/>
            <person name="Durham M.E."/>
            <person name="Foxe J.M."/>
            <person name="Go M."/>
            <person name="Henderson B.A."/>
            <person name="Jones I.B."/>
            <person name="McGettigan J.A."/>
            <person name="Micheletti S.J."/>
            <person name="Nasrallah M.E."/>
            <person name="Ortiz D."/>
            <person name="Piller C.R."/>
            <person name="Privatt S.R."/>
            <person name="Schneider S.L."/>
            <person name="Sharp S."/>
            <person name="Smith T.C."/>
            <person name="Stanton J.D."/>
            <person name="Ullery H.E."/>
            <person name="Wilson R.J."/>
            <person name="Serrano M.G."/>
            <person name="Buck G."/>
            <person name="Lee V."/>
            <person name="Wang Y."/>
            <person name="Carvalho R."/>
            <person name="Voegtly L."/>
            <person name="Shi R."/>
            <person name="Duckworth R."/>
            <person name="Johnson A."/>
            <person name="Loviza R."/>
            <person name="Walstead R."/>
            <person name="Shah Z."/>
            <person name="Kiflezghi M."/>
            <person name="Wade K."/>
            <person name="Ball S.L."/>
            <person name="Bradley K.W."/>
            <person name="Asai D.J."/>
            <person name="Bowman C.A."/>
            <person name="Russell D.A."/>
            <person name="Pope W.H."/>
            <person name="Jacobs-Sera D."/>
            <person name="Hendrix R.W."/>
            <person name="Hatfull G.F."/>
        </authorList>
    </citation>
    <scope>NUCLEOTIDE SEQUENCE [LARGE SCALE GENOMIC DNA]</scope>
</reference>
<dbReference type="OrthoDB" id="339406at2759"/>
<dbReference type="EMBL" id="LN877954">
    <property type="protein sequence ID" value="CUV07684.1"/>
    <property type="molecule type" value="Genomic_DNA"/>
</dbReference>
<dbReference type="Proteomes" id="UP000199752">
    <property type="component" value="Chromosome 8"/>
</dbReference>
<keyword evidence="1" id="KW-0812">Transmembrane</keyword>